<name>A0A6M4WWC0_9ACTN</name>
<sequence>MTDQTIPLTEQQLDEIETRAAHLYERTATIDPNAHPDFGQLTDTDVPALLTEVRRLRARITELEGPAVEARAALAALCYDLDDPGTAALGALYLLQQATAGVEAPRDDAALALAQHASEVLHEVADMADPEPPEVSFFGGNHGTAVASWLRMLADRRPAASAVSGAADSRPA</sequence>
<gene>
    <name evidence="1" type="ORF">G9272_32240</name>
</gene>
<evidence type="ECO:0000313" key="1">
    <source>
        <dbReference type="EMBL" id="QJT04389.1"/>
    </source>
</evidence>
<reference evidence="1" key="1">
    <citation type="submission" date="2020-03" db="EMBL/GenBank/DDBJ databases">
        <title>Molecular networking-based the target discovery of potent antiproliferative macrolactams: 5/6/7/16 polycyclic ansamycins and glycosylated trienomycin from Streptomyces cacaoi subsp. asoensis.</title>
        <authorList>
            <person name="Liu L.-L."/>
        </authorList>
    </citation>
    <scope>NUCLEOTIDE SEQUENCE [LARGE SCALE GENOMIC DNA]</scope>
    <source>
        <strain evidence="1">H2S5</strain>
    </source>
</reference>
<dbReference type="AlphaFoldDB" id="A0A6M4WWC0"/>
<proteinExistence type="predicted"/>
<evidence type="ECO:0000313" key="2">
    <source>
        <dbReference type="Proteomes" id="UP000502665"/>
    </source>
</evidence>
<protein>
    <submittedName>
        <fullName evidence="1">Uncharacterized protein</fullName>
    </submittedName>
</protein>
<accession>A0A6M4WWC0</accession>
<dbReference type="RefSeq" id="WP_171399731.1">
    <property type="nucleotide sequence ID" value="NZ_CP049838.1"/>
</dbReference>
<keyword evidence="2" id="KW-1185">Reference proteome</keyword>
<organism evidence="1 2">
    <name type="scientific">Streptomyces asoensis</name>
    <dbReference type="NCBI Taxonomy" id="249586"/>
    <lineage>
        <taxon>Bacteria</taxon>
        <taxon>Bacillati</taxon>
        <taxon>Actinomycetota</taxon>
        <taxon>Actinomycetes</taxon>
        <taxon>Kitasatosporales</taxon>
        <taxon>Streptomycetaceae</taxon>
        <taxon>Streptomyces</taxon>
    </lineage>
</organism>
<dbReference type="EMBL" id="CP049838">
    <property type="protein sequence ID" value="QJT04389.1"/>
    <property type="molecule type" value="Genomic_DNA"/>
</dbReference>
<dbReference type="Proteomes" id="UP000502665">
    <property type="component" value="Chromosome"/>
</dbReference>